<protein>
    <submittedName>
        <fullName evidence="1">Uncharacterized protein</fullName>
    </submittedName>
</protein>
<organism evidence="1 2">
    <name type="scientific">Anguilla anguilla</name>
    <name type="common">European freshwater eel</name>
    <name type="synonym">Muraena anguilla</name>
    <dbReference type="NCBI Taxonomy" id="7936"/>
    <lineage>
        <taxon>Eukaryota</taxon>
        <taxon>Metazoa</taxon>
        <taxon>Chordata</taxon>
        <taxon>Craniata</taxon>
        <taxon>Vertebrata</taxon>
        <taxon>Euteleostomi</taxon>
        <taxon>Actinopterygii</taxon>
        <taxon>Neopterygii</taxon>
        <taxon>Teleostei</taxon>
        <taxon>Anguilliformes</taxon>
        <taxon>Anguillidae</taxon>
        <taxon>Anguilla</taxon>
    </lineage>
</organism>
<reference evidence="1" key="1">
    <citation type="submission" date="2021-01" db="EMBL/GenBank/DDBJ databases">
        <title>A chromosome-scale assembly of European eel, Anguilla anguilla.</title>
        <authorList>
            <person name="Henkel C."/>
            <person name="Jong-Raadsen S.A."/>
            <person name="Dufour S."/>
            <person name="Weltzien F.-A."/>
            <person name="Palstra A.P."/>
            <person name="Pelster B."/>
            <person name="Spaink H.P."/>
            <person name="Van Den Thillart G.E."/>
            <person name="Jansen H."/>
            <person name="Zahm M."/>
            <person name="Klopp C."/>
            <person name="Cedric C."/>
            <person name="Louis A."/>
            <person name="Berthelot C."/>
            <person name="Parey E."/>
            <person name="Roest Crollius H."/>
            <person name="Montfort J."/>
            <person name="Robinson-Rechavi M."/>
            <person name="Bucao C."/>
            <person name="Bouchez O."/>
            <person name="Gislard M."/>
            <person name="Lluch J."/>
            <person name="Milhes M."/>
            <person name="Lampietro C."/>
            <person name="Lopez Roques C."/>
            <person name="Donnadieu C."/>
            <person name="Braasch I."/>
            <person name="Desvignes T."/>
            <person name="Postlethwait J."/>
            <person name="Bobe J."/>
            <person name="Guiguen Y."/>
            <person name="Dirks R."/>
        </authorList>
    </citation>
    <scope>NUCLEOTIDE SEQUENCE</scope>
    <source>
        <strain evidence="1">Tag_6206</strain>
        <tissue evidence="1">Liver</tissue>
    </source>
</reference>
<keyword evidence="2" id="KW-1185">Reference proteome</keyword>
<dbReference type="EMBL" id="JAFIRN010000001">
    <property type="protein sequence ID" value="KAG5857306.1"/>
    <property type="molecule type" value="Genomic_DNA"/>
</dbReference>
<proteinExistence type="predicted"/>
<name>A0A9D3SAD2_ANGAN</name>
<accession>A0A9D3SAD2</accession>
<dbReference type="AlphaFoldDB" id="A0A9D3SAD2"/>
<sequence length="78" mass="8805">MDFSGFSLSEIRPPRSTGCPEGWSVHVLRFAKASYPVFLPSKIIPISPHFRPGYIFKNVPSYIIVCVRSTSVIFRCDV</sequence>
<gene>
    <name evidence="1" type="ORF">ANANG_G00018060</name>
</gene>
<evidence type="ECO:0000313" key="2">
    <source>
        <dbReference type="Proteomes" id="UP001044222"/>
    </source>
</evidence>
<evidence type="ECO:0000313" key="1">
    <source>
        <dbReference type="EMBL" id="KAG5857306.1"/>
    </source>
</evidence>
<dbReference type="Proteomes" id="UP001044222">
    <property type="component" value="Unassembled WGS sequence"/>
</dbReference>
<comment type="caution">
    <text evidence="1">The sequence shown here is derived from an EMBL/GenBank/DDBJ whole genome shotgun (WGS) entry which is preliminary data.</text>
</comment>